<keyword evidence="1" id="KW-0472">Membrane</keyword>
<evidence type="ECO:0000313" key="2">
    <source>
        <dbReference type="EMBL" id="KAJ7353054.1"/>
    </source>
</evidence>
<dbReference type="Proteomes" id="UP001218218">
    <property type="component" value="Unassembled WGS sequence"/>
</dbReference>
<protein>
    <recommendedName>
        <fullName evidence="4">Transmembrane protein</fullName>
    </recommendedName>
</protein>
<keyword evidence="1" id="KW-0812">Transmembrane</keyword>
<feature type="transmembrane region" description="Helical" evidence="1">
    <location>
        <begin position="343"/>
        <end position="364"/>
    </location>
</feature>
<keyword evidence="3" id="KW-1185">Reference proteome</keyword>
<comment type="caution">
    <text evidence="2">The sequence shown here is derived from an EMBL/GenBank/DDBJ whole genome shotgun (WGS) entry which is preliminary data.</text>
</comment>
<proteinExistence type="predicted"/>
<dbReference type="AlphaFoldDB" id="A0AAD7EXD9"/>
<keyword evidence="1" id="KW-1133">Transmembrane helix</keyword>
<accession>A0AAD7EXD9</accession>
<reference evidence="2" key="1">
    <citation type="submission" date="2023-03" db="EMBL/GenBank/DDBJ databases">
        <title>Massive genome expansion in bonnet fungi (Mycena s.s.) driven by repeated elements and novel gene families across ecological guilds.</title>
        <authorList>
            <consortium name="Lawrence Berkeley National Laboratory"/>
            <person name="Harder C.B."/>
            <person name="Miyauchi S."/>
            <person name="Viragh M."/>
            <person name="Kuo A."/>
            <person name="Thoen E."/>
            <person name="Andreopoulos B."/>
            <person name="Lu D."/>
            <person name="Skrede I."/>
            <person name="Drula E."/>
            <person name="Henrissat B."/>
            <person name="Morin E."/>
            <person name="Kohler A."/>
            <person name="Barry K."/>
            <person name="LaButti K."/>
            <person name="Morin E."/>
            <person name="Salamov A."/>
            <person name="Lipzen A."/>
            <person name="Mereny Z."/>
            <person name="Hegedus B."/>
            <person name="Baldrian P."/>
            <person name="Stursova M."/>
            <person name="Weitz H."/>
            <person name="Taylor A."/>
            <person name="Grigoriev I.V."/>
            <person name="Nagy L.G."/>
            <person name="Martin F."/>
            <person name="Kauserud H."/>
        </authorList>
    </citation>
    <scope>NUCLEOTIDE SEQUENCE</scope>
    <source>
        <strain evidence="2">CBHHK002</strain>
    </source>
</reference>
<dbReference type="EMBL" id="JARIHO010000011">
    <property type="protein sequence ID" value="KAJ7353054.1"/>
    <property type="molecule type" value="Genomic_DNA"/>
</dbReference>
<evidence type="ECO:0000256" key="1">
    <source>
        <dbReference type="SAM" id="Phobius"/>
    </source>
</evidence>
<gene>
    <name evidence="2" type="ORF">DFH08DRAFT_855841</name>
</gene>
<name>A0AAD7EXD9_9AGAR</name>
<sequence>MSTPPQIVIDDSVLCGAASSNNCFTFTGAQWGESTTQPDVFQRTMHVVSENSKRVGYSVTFSGTAIEVFGQTNCAAPPCDFDFSLDGARPIHTSHQPTLRSIFQLGPDSIGNSSATHTLTISNTTSYFLVDYALVDAPLDTPLQAQTSGQLWVNINNTAVTYQGGWRKFYNFAKGSESMQGSTVGDSIGFDFIGERHIHPIHISSSAVEGDSILVLGLTDTSFPGSVSVNVSVDNLAPSSQGFFNSPSSSSNSFFIYYNDSSLSPAQHHIQITVASITGGQFFDFYGFMYHSTMSVIGAAVAPTASPASSGTSTSLNPVQSTMLPSDPIPSSAIAGHSKSAPLIAGSVAGAVGAIVVAVLLLVFSARKRRRRMNPLSTPFELERNTSQTDALSICRACELPAESVPFTNPAKGTIPAVVPVTSGGGVSETENTIQGPDDDANTAGILRALIARLDALDTDRGPPEYTA</sequence>
<organism evidence="2 3">
    <name type="scientific">Mycena albidolilacea</name>
    <dbReference type="NCBI Taxonomy" id="1033008"/>
    <lineage>
        <taxon>Eukaryota</taxon>
        <taxon>Fungi</taxon>
        <taxon>Dikarya</taxon>
        <taxon>Basidiomycota</taxon>
        <taxon>Agaricomycotina</taxon>
        <taxon>Agaricomycetes</taxon>
        <taxon>Agaricomycetidae</taxon>
        <taxon>Agaricales</taxon>
        <taxon>Marasmiineae</taxon>
        <taxon>Mycenaceae</taxon>
        <taxon>Mycena</taxon>
    </lineage>
</organism>
<evidence type="ECO:0000313" key="3">
    <source>
        <dbReference type="Proteomes" id="UP001218218"/>
    </source>
</evidence>
<evidence type="ECO:0008006" key="4">
    <source>
        <dbReference type="Google" id="ProtNLM"/>
    </source>
</evidence>